<evidence type="ECO:0000313" key="1">
    <source>
        <dbReference type="EMBL" id="MDX7018686.1"/>
    </source>
</evidence>
<comment type="caution">
    <text evidence="1">The sequence shown here is derived from an EMBL/GenBank/DDBJ whole genome shotgun (WGS) entry which is preliminary data.</text>
</comment>
<dbReference type="InterPro" id="IPR036907">
    <property type="entry name" value="5'-Nucleotdase_C_sf"/>
</dbReference>
<dbReference type="GO" id="GO:0016787">
    <property type="term" value="F:hydrolase activity"/>
    <property type="evidence" value="ECO:0007669"/>
    <property type="project" value="InterPro"/>
</dbReference>
<organism evidence="1 2">
    <name type="scientific">Klebsiella aerogenes</name>
    <name type="common">Enterobacter aerogenes</name>
    <dbReference type="NCBI Taxonomy" id="548"/>
    <lineage>
        <taxon>Bacteria</taxon>
        <taxon>Pseudomonadati</taxon>
        <taxon>Pseudomonadota</taxon>
        <taxon>Gammaproteobacteria</taxon>
        <taxon>Enterobacterales</taxon>
        <taxon>Enterobacteriaceae</taxon>
        <taxon>Klebsiella/Raoultella group</taxon>
        <taxon>Klebsiella</taxon>
    </lineage>
</organism>
<dbReference type="Gene3D" id="3.90.780.10">
    <property type="entry name" value="5'-Nucleotidase, C-terminal domain"/>
    <property type="match status" value="1"/>
</dbReference>
<gene>
    <name evidence="1" type="ORF">SJ059_30125</name>
</gene>
<accession>A0AAW9EC51</accession>
<dbReference type="SUPFAM" id="SSF55816">
    <property type="entry name" value="5'-nucleotidase (syn. UDP-sugar hydrolase), C-terminal domain"/>
    <property type="match status" value="1"/>
</dbReference>
<feature type="non-terminal residue" evidence="1">
    <location>
        <position position="1"/>
    </location>
</feature>
<protein>
    <submittedName>
        <fullName evidence="1">2',3'-cyclic-nucleotide 2'-phosphodiesterase</fullName>
    </submittedName>
</protein>
<name>A0AAW9EC51_KLEAE</name>
<feature type="non-terminal residue" evidence="1">
    <location>
        <position position="87"/>
    </location>
</feature>
<evidence type="ECO:0000313" key="2">
    <source>
        <dbReference type="Proteomes" id="UP001279012"/>
    </source>
</evidence>
<dbReference type="GO" id="GO:0009166">
    <property type="term" value="P:nucleotide catabolic process"/>
    <property type="evidence" value="ECO:0007669"/>
    <property type="project" value="InterPro"/>
</dbReference>
<proteinExistence type="predicted"/>
<sequence>VQDDPTVQVVNNAQKAYVEHFIQGDPDLAKLPVLSAAAPFKVGGRKNDPASFVEVEKGQLTFRNAADLYLYPNTLVVVKASGKEVKE</sequence>
<dbReference type="Proteomes" id="UP001279012">
    <property type="component" value="Unassembled WGS sequence"/>
</dbReference>
<reference evidence="1" key="1">
    <citation type="submission" date="2023-11" db="EMBL/GenBank/DDBJ databases">
        <title>Detection of rare carbapenemases in Enterobacterales - comparison of two colorimetric and two CIM-based carbapenemase assays.</title>
        <authorList>
            <person name="Schaffarczyk L."/>
            <person name="Noster J."/>
            <person name="Stelzer Y."/>
            <person name="Sattler J."/>
            <person name="Gatermann S."/>
            <person name="Hamprecht A."/>
        </authorList>
    </citation>
    <scope>NUCLEOTIDE SEQUENCE</scope>
    <source>
        <strain evidence="1">CIM-Cont-037</strain>
    </source>
</reference>
<dbReference type="EMBL" id="JAWZZT010001199">
    <property type="protein sequence ID" value="MDX7018686.1"/>
    <property type="molecule type" value="Genomic_DNA"/>
</dbReference>
<dbReference type="AlphaFoldDB" id="A0AAW9EC51"/>